<accession>A0A5B8Z951</accession>
<sequence>MVIPLKSIILGQAECSFKNKRIHYDYSSKWILFIYPALTGSKTPTSKFSESKEVRWEINCP</sequence>
<proteinExistence type="predicted"/>
<reference evidence="2" key="1">
    <citation type="submission" date="2019-08" db="EMBL/GenBank/DDBJ databases">
        <authorList>
            <person name="Zheng X."/>
        </authorList>
    </citation>
    <scope>NUCLEOTIDE SEQUENCE [LARGE SCALE GENOMIC DNA]</scope>
    <source>
        <strain evidence="2">FJAT-25496</strain>
    </source>
</reference>
<protein>
    <submittedName>
        <fullName evidence="1">Uncharacterized protein</fullName>
    </submittedName>
</protein>
<dbReference type="KEGG" id="bda:FSZ17_20660"/>
<name>A0A5B8Z951_CYTDA</name>
<gene>
    <name evidence="1" type="ORF">FSZ17_20660</name>
</gene>
<organism evidence="1 2">
    <name type="scientific">Cytobacillus dafuensis</name>
    <name type="common">Bacillus dafuensis</name>
    <dbReference type="NCBI Taxonomy" id="1742359"/>
    <lineage>
        <taxon>Bacteria</taxon>
        <taxon>Bacillati</taxon>
        <taxon>Bacillota</taxon>
        <taxon>Bacilli</taxon>
        <taxon>Bacillales</taxon>
        <taxon>Bacillaceae</taxon>
        <taxon>Cytobacillus</taxon>
    </lineage>
</organism>
<keyword evidence="2" id="KW-1185">Reference proteome</keyword>
<dbReference type="Proteomes" id="UP000321555">
    <property type="component" value="Chromosome"/>
</dbReference>
<evidence type="ECO:0000313" key="2">
    <source>
        <dbReference type="Proteomes" id="UP000321555"/>
    </source>
</evidence>
<dbReference type="EMBL" id="CP042593">
    <property type="protein sequence ID" value="QED49480.1"/>
    <property type="molecule type" value="Genomic_DNA"/>
</dbReference>
<dbReference type="OrthoDB" id="2931860at2"/>
<dbReference type="AlphaFoldDB" id="A0A5B8Z951"/>
<evidence type="ECO:0000313" key="1">
    <source>
        <dbReference type="EMBL" id="QED49480.1"/>
    </source>
</evidence>